<dbReference type="PROSITE" id="PS51293">
    <property type="entry name" value="SANT"/>
    <property type="match status" value="1"/>
</dbReference>
<dbReference type="Pfam" id="PF00249">
    <property type="entry name" value="Myb_DNA-binding"/>
    <property type="match status" value="1"/>
</dbReference>
<dbReference type="EMBL" id="JAMWBK010000003">
    <property type="protein sequence ID" value="KAJ8907221.1"/>
    <property type="molecule type" value="Genomic_DNA"/>
</dbReference>
<keyword evidence="3" id="KW-0804">Transcription</keyword>
<evidence type="ECO:0000256" key="6">
    <source>
        <dbReference type="SAM" id="MobiDB-lite"/>
    </source>
</evidence>
<feature type="compositionally biased region" description="Acidic residues" evidence="6">
    <location>
        <begin position="333"/>
        <end position="348"/>
    </location>
</feature>
<evidence type="ECO:0000256" key="3">
    <source>
        <dbReference type="ARBA" id="ARBA00023163"/>
    </source>
</evidence>
<feature type="region of interest" description="Disordered" evidence="6">
    <location>
        <begin position="265"/>
        <end position="358"/>
    </location>
</feature>
<protein>
    <recommendedName>
        <fullName evidence="13">SWIRM domain-containing protein</fullName>
    </recommendedName>
</protein>
<keyword evidence="2" id="KW-0238">DNA-binding</keyword>
<name>A0AAV8UXA1_9RHOD</name>
<dbReference type="Proteomes" id="UP001157974">
    <property type="component" value="Unassembled WGS sequence"/>
</dbReference>
<dbReference type="InterPro" id="IPR001005">
    <property type="entry name" value="SANT/Myb"/>
</dbReference>
<evidence type="ECO:0000256" key="5">
    <source>
        <dbReference type="SAM" id="Coils"/>
    </source>
</evidence>
<feature type="domain" description="Chromo" evidence="10">
    <location>
        <begin position="4"/>
        <end position="282"/>
    </location>
</feature>
<dbReference type="Pfam" id="PF04433">
    <property type="entry name" value="SWIRM"/>
    <property type="match status" value="1"/>
</dbReference>
<evidence type="ECO:0000256" key="4">
    <source>
        <dbReference type="ARBA" id="ARBA00023242"/>
    </source>
</evidence>
<dbReference type="PROSITE" id="PS50090">
    <property type="entry name" value="MYB_LIKE"/>
    <property type="match status" value="1"/>
</dbReference>
<keyword evidence="12" id="KW-1185">Reference proteome</keyword>
<dbReference type="PANTHER" id="PTHR12802">
    <property type="entry name" value="SWI/SNF COMPLEX-RELATED"/>
    <property type="match status" value="1"/>
</dbReference>
<dbReference type="Gene3D" id="1.10.10.60">
    <property type="entry name" value="Homeodomain-like"/>
    <property type="match status" value="1"/>
</dbReference>
<dbReference type="PROSITE" id="PS52032">
    <property type="entry name" value="MARR_BRCT_CHROMO"/>
    <property type="match status" value="1"/>
</dbReference>
<keyword evidence="4" id="KW-0539">Nucleus</keyword>
<feature type="domain" description="Myb-like" evidence="7">
    <location>
        <begin position="582"/>
        <end position="624"/>
    </location>
</feature>
<evidence type="ECO:0000259" key="8">
    <source>
        <dbReference type="PROSITE" id="PS50934"/>
    </source>
</evidence>
<evidence type="ECO:0000313" key="12">
    <source>
        <dbReference type="Proteomes" id="UP001157974"/>
    </source>
</evidence>
<dbReference type="InterPro" id="IPR017884">
    <property type="entry name" value="SANT_dom"/>
</dbReference>
<gene>
    <name evidence="11" type="ORF">NDN08_003702</name>
</gene>
<reference evidence="11 12" key="1">
    <citation type="journal article" date="2023" name="Nat. Commun.">
        <title>Origin of minicircular mitochondrial genomes in red algae.</title>
        <authorList>
            <person name="Lee Y."/>
            <person name="Cho C.H."/>
            <person name="Lee Y.M."/>
            <person name="Park S.I."/>
            <person name="Yang J.H."/>
            <person name="West J.A."/>
            <person name="Bhattacharya D."/>
            <person name="Yoon H.S."/>
        </authorList>
    </citation>
    <scope>NUCLEOTIDE SEQUENCE [LARGE SCALE GENOMIC DNA]</scope>
    <source>
        <strain evidence="11 12">CCMP1338</strain>
        <tissue evidence="11">Whole cell</tissue>
    </source>
</reference>
<dbReference type="Pfam" id="PF16496">
    <property type="entry name" value="SWIRM-assoc_2"/>
    <property type="match status" value="1"/>
</dbReference>
<accession>A0AAV8UXA1</accession>
<feature type="domain" description="SANT" evidence="9">
    <location>
        <begin position="577"/>
        <end position="628"/>
    </location>
</feature>
<dbReference type="SMART" id="SM00717">
    <property type="entry name" value="SANT"/>
    <property type="match status" value="1"/>
</dbReference>
<proteinExistence type="predicted"/>
<dbReference type="InterPro" id="IPR036420">
    <property type="entry name" value="BRCT_dom_sf"/>
</dbReference>
<dbReference type="SUPFAM" id="SSF46689">
    <property type="entry name" value="Homeodomain-like"/>
    <property type="match status" value="2"/>
</dbReference>
<feature type="coiled-coil region" evidence="5">
    <location>
        <begin position="729"/>
        <end position="756"/>
    </location>
</feature>
<sequence length="765" mass="86401">MAQPAPQRLKSAVADLSEYFTEKTRSKFEKISAAMLRTDDNSLGFSKDGISPHNLSKLTSEILRYMDTYYGVKTAKNFRRFTKIPIRMFKDYSVKGSLHVILATILEHFYSIRKVDLSKRRDDLVDVFLYIDRLLKKNGLLREIKLACKDPSIRKMVDSVAKRKGYKVVPIHECTHLLYPDPQGTTEEETAAMEYCRTLRITEDKALVHWWYYPDSYDTWIPASEVQGEAEEPDAPKDPWHVQVRWLQDTDKYNEVMNEADYEIPAESQVPAPRASPDVVQSAVQKRPREEGGDLVNSKRAKQSRTSDELQKQTSLKILVKMPKLDSPRDGSNDENDPPSTEALDEPETSAPPPHPHGLVEYIRAEQIREDFVPGRVRNISLLTAVRRRAHVSSHVAPTNDRAKGKINRAPTWFSTESIHKIERRAFPDFLSGHFALKSPASYKMIRNKIVDAWTSSPTRYLSPSAIKLEVEADTTSVVRIHNFLEHWGVINSSVRSSFMSGDSSVIRSVNFVYANLGEAMHASSPKCWTCSKDLGGSFMKCATTQGEVLICTKCFSSGRFPSATSSRDFRLSSSSDGQKGWSEQETLLLLEGIEMHGENWEQISKHVGTRDTTACLFQFAKMPLEEALLESVKKKPDQDRQSEPQGVEIPFLKSRNPLMTQIAFVAAFVSVELSAASAQAALATNLKMSEKLSGPPGEQPVHRIRDLCAVSLKAAAARAKVLAEFEGREAERFRLMALETRLRELEQKQLRLDALQNFLTSQNR</sequence>
<evidence type="ECO:0000256" key="1">
    <source>
        <dbReference type="ARBA" id="ARBA00023015"/>
    </source>
</evidence>
<dbReference type="GO" id="GO:0005634">
    <property type="term" value="C:nucleus"/>
    <property type="evidence" value="ECO:0007669"/>
    <property type="project" value="UniProtKB-ARBA"/>
</dbReference>
<evidence type="ECO:0000259" key="7">
    <source>
        <dbReference type="PROSITE" id="PS50090"/>
    </source>
</evidence>
<feature type="domain" description="SWIRM" evidence="8">
    <location>
        <begin position="405"/>
        <end position="502"/>
    </location>
</feature>
<dbReference type="InterPro" id="IPR036388">
    <property type="entry name" value="WH-like_DNA-bd_sf"/>
</dbReference>
<dbReference type="FunFam" id="1.10.10.10:FF:000020">
    <property type="entry name" value="SWI/SNF complex subunit SMARCC2 isoform c"/>
    <property type="match status" value="1"/>
</dbReference>
<dbReference type="InterPro" id="IPR009057">
    <property type="entry name" value="Homeodomain-like_sf"/>
</dbReference>
<dbReference type="InterPro" id="IPR032450">
    <property type="entry name" value="SMARCC_N"/>
</dbReference>
<evidence type="ECO:0000256" key="2">
    <source>
        <dbReference type="ARBA" id="ARBA00023125"/>
    </source>
</evidence>
<dbReference type="InterPro" id="IPR007526">
    <property type="entry name" value="SWIRM"/>
</dbReference>
<dbReference type="Gene3D" id="1.10.10.10">
    <property type="entry name" value="Winged helix-like DNA-binding domain superfamily/Winged helix DNA-binding domain"/>
    <property type="match status" value="1"/>
</dbReference>
<dbReference type="GO" id="GO:0003677">
    <property type="term" value="F:DNA binding"/>
    <property type="evidence" value="ECO:0007669"/>
    <property type="project" value="UniProtKB-KW"/>
</dbReference>
<keyword evidence="5" id="KW-0175">Coiled coil</keyword>
<dbReference type="AlphaFoldDB" id="A0AAV8UXA1"/>
<dbReference type="CDD" id="cd00167">
    <property type="entry name" value="SANT"/>
    <property type="match status" value="1"/>
</dbReference>
<dbReference type="InterPro" id="IPR049898">
    <property type="entry name" value="MARR_BRCT_CHROMO"/>
</dbReference>
<feature type="compositionally biased region" description="Basic and acidic residues" evidence="6">
    <location>
        <begin position="323"/>
        <end position="332"/>
    </location>
</feature>
<evidence type="ECO:0000259" key="10">
    <source>
        <dbReference type="PROSITE" id="PS52032"/>
    </source>
</evidence>
<evidence type="ECO:0000259" key="9">
    <source>
        <dbReference type="PROSITE" id="PS51293"/>
    </source>
</evidence>
<keyword evidence="1" id="KW-0805">Transcription regulation</keyword>
<evidence type="ECO:0000313" key="11">
    <source>
        <dbReference type="EMBL" id="KAJ8907221.1"/>
    </source>
</evidence>
<dbReference type="PROSITE" id="PS50934">
    <property type="entry name" value="SWIRM"/>
    <property type="match status" value="1"/>
</dbReference>
<dbReference type="SUPFAM" id="SSF52113">
    <property type="entry name" value="BRCT domain"/>
    <property type="match status" value="1"/>
</dbReference>
<organism evidence="11 12">
    <name type="scientific">Rhodosorus marinus</name>
    <dbReference type="NCBI Taxonomy" id="101924"/>
    <lineage>
        <taxon>Eukaryota</taxon>
        <taxon>Rhodophyta</taxon>
        <taxon>Stylonematophyceae</taxon>
        <taxon>Stylonematales</taxon>
        <taxon>Stylonemataceae</taxon>
        <taxon>Rhodosorus</taxon>
    </lineage>
</organism>
<comment type="caution">
    <text evidence="11">The sequence shown here is derived from an EMBL/GenBank/DDBJ whole genome shotgun (WGS) entry which is preliminary data.</text>
</comment>
<dbReference type="FunFam" id="1.10.10.60:FF:000014">
    <property type="entry name" value="SWI/SNF complex subunit SMARCC2 isoform C"/>
    <property type="match status" value="1"/>
</dbReference>
<dbReference type="PANTHER" id="PTHR12802:SF41">
    <property type="entry name" value="BRAHMA ASSOCIATED PROTEIN 155 KDA"/>
    <property type="match status" value="1"/>
</dbReference>
<evidence type="ECO:0008006" key="13">
    <source>
        <dbReference type="Google" id="ProtNLM"/>
    </source>
</evidence>